<reference evidence="3" key="2">
    <citation type="submission" date="2019-10" db="EMBL/GenBank/DDBJ databases">
        <title>A de novo genome assembly of a pear dwarfing rootstock.</title>
        <authorList>
            <person name="Wang F."/>
            <person name="Wang J."/>
            <person name="Li S."/>
            <person name="Zhang Y."/>
            <person name="Fang M."/>
            <person name="Ma L."/>
            <person name="Zhao Y."/>
            <person name="Jiang S."/>
        </authorList>
    </citation>
    <scope>NUCLEOTIDE SEQUENCE [LARGE SCALE GENOMIC DNA]</scope>
</reference>
<dbReference type="PANTHER" id="PTHR11439">
    <property type="entry name" value="GAG-POL-RELATED RETROTRANSPOSON"/>
    <property type="match status" value="1"/>
</dbReference>
<proteinExistence type="predicted"/>
<comment type="caution">
    <text evidence="2">The sequence shown here is derived from an EMBL/GenBank/DDBJ whole genome shotgun (WGS) entry which is preliminary data.</text>
</comment>
<evidence type="ECO:0000313" key="3">
    <source>
        <dbReference type="Proteomes" id="UP000327157"/>
    </source>
</evidence>
<reference evidence="2 3" key="1">
    <citation type="submission" date="2019-09" db="EMBL/GenBank/DDBJ databases">
        <authorList>
            <person name="Ou C."/>
        </authorList>
    </citation>
    <scope>NUCLEOTIDE SEQUENCE [LARGE SCALE GENOMIC DNA]</scope>
    <source>
        <strain evidence="2">S2</strain>
        <tissue evidence="2">Leaf</tissue>
    </source>
</reference>
<evidence type="ECO:0000313" key="2">
    <source>
        <dbReference type="EMBL" id="KAB2606961.1"/>
    </source>
</evidence>
<organism evidence="2 3">
    <name type="scientific">Pyrus ussuriensis x Pyrus communis</name>
    <dbReference type="NCBI Taxonomy" id="2448454"/>
    <lineage>
        <taxon>Eukaryota</taxon>
        <taxon>Viridiplantae</taxon>
        <taxon>Streptophyta</taxon>
        <taxon>Embryophyta</taxon>
        <taxon>Tracheophyta</taxon>
        <taxon>Spermatophyta</taxon>
        <taxon>Magnoliopsida</taxon>
        <taxon>eudicotyledons</taxon>
        <taxon>Gunneridae</taxon>
        <taxon>Pentapetalae</taxon>
        <taxon>rosids</taxon>
        <taxon>fabids</taxon>
        <taxon>Rosales</taxon>
        <taxon>Rosaceae</taxon>
        <taxon>Amygdaloideae</taxon>
        <taxon>Maleae</taxon>
        <taxon>Pyrus</taxon>
    </lineage>
</organism>
<name>A0A5N5FZE8_9ROSA</name>
<gene>
    <name evidence="2" type="ORF">D8674_006678</name>
</gene>
<dbReference type="PANTHER" id="PTHR11439:SF467">
    <property type="entry name" value="INTEGRASE CATALYTIC DOMAIN-CONTAINING PROTEIN"/>
    <property type="match status" value="1"/>
</dbReference>
<sequence length="431" mass="48314">MADNQAVSHVMGLAQALNEFSNPTSSAHCQISSQRVGLADPKAQIQVGQQAGHADTSVGPISRVSSEGTKGLLSPPAANCQFFGHASDPEPNNLDKQLSLLNLISSQEQYDDPSKIGIAFTTSTKRDSGWIIDSGATDHMTYDESLFHHLTVPPKEYPIMVENILILNYHNFLQNTTYFTKLLVLKLLNNMVWQNVRTYIYWKLNGGTGEAETEDLGVMSNPPDCALPERRDTTSQSLVDLDCETLDREITHAASNSRPTPFMDLFDVKNVFLHGDLEEEVYMDLPPGYETSNEARKVCRLRKALYGLKQSPRAWFGRFTEAMKKYGYRQGNADHTLFIKCMGVSVVSQFMHAPSEDHMAAVIGLIFKTHGYMEVKGYTDVDWSGNITDRRSTSGYFTFVAGNLAEYRGMTHRICELLWFRILLIEIGFKL</sequence>
<dbReference type="OrthoDB" id="1747567at2759"/>
<dbReference type="EMBL" id="SMOL01000559">
    <property type="protein sequence ID" value="KAB2606961.1"/>
    <property type="molecule type" value="Genomic_DNA"/>
</dbReference>
<dbReference type="AlphaFoldDB" id="A0A5N5FZE8"/>
<dbReference type="CDD" id="cd09272">
    <property type="entry name" value="RNase_HI_RT_Ty1"/>
    <property type="match status" value="1"/>
</dbReference>
<evidence type="ECO:0000259" key="1">
    <source>
        <dbReference type="Pfam" id="PF07727"/>
    </source>
</evidence>
<accession>A0A5N5FZE8</accession>
<feature type="domain" description="Reverse transcriptase Ty1/copia-type" evidence="1">
    <location>
        <begin position="265"/>
        <end position="344"/>
    </location>
</feature>
<dbReference type="Pfam" id="PF07727">
    <property type="entry name" value="RVT_2"/>
    <property type="match status" value="1"/>
</dbReference>
<keyword evidence="3" id="KW-1185">Reference proteome</keyword>
<protein>
    <recommendedName>
        <fullName evidence="1">Reverse transcriptase Ty1/copia-type domain-containing protein</fullName>
    </recommendedName>
</protein>
<reference evidence="2 3" key="3">
    <citation type="submission" date="2019-11" db="EMBL/GenBank/DDBJ databases">
        <title>A de novo genome assembly of a pear dwarfing rootstock.</title>
        <authorList>
            <person name="Wang F."/>
            <person name="Wang J."/>
            <person name="Li S."/>
            <person name="Zhang Y."/>
            <person name="Fang M."/>
            <person name="Ma L."/>
            <person name="Zhao Y."/>
            <person name="Jiang S."/>
        </authorList>
    </citation>
    <scope>NUCLEOTIDE SEQUENCE [LARGE SCALE GENOMIC DNA]</scope>
    <source>
        <strain evidence="2">S2</strain>
        <tissue evidence="2">Leaf</tissue>
    </source>
</reference>
<dbReference type="InterPro" id="IPR013103">
    <property type="entry name" value="RVT_2"/>
</dbReference>
<dbReference type="Proteomes" id="UP000327157">
    <property type="component" value="Chromosome 11"/>
</dbReference>